<evidence type="ECO:0000256" key="6">
    <source>
        <dbReference type="ARBA" id="ARBA00049011"/>
    </source>
</evidence>
<feature type="transmembrane region" description="Helical" evidence="7">
    <location>
        <begin position="402"/>
        <end position="422"/>
    </location>
</feature>
<evidence type="ECO:0000256" key="5">
    <source>
        <dbReference type="ARBA" id="ARBA00044504"/>
    </source>
</evidence>
<evidence type="ECO:0000313" key="9">
    <source>
        <dbReference type="EMBL" id="CAK9187716.1"/>
    </source>
</evidence>
<dbReference type="AlphaFoldDB" id="A0ABC8V2Y5"/>
<evidence type="ECO:0000256" key="4">
    <source>
        <dbReference type="ARBA" id="ARBA00023136"/>
    </source>
</evidence>
<dbReference type="EMBL" id="CAUOFW020010102">
    <property type="protein sequence ID" value="CAK9187716.1"/>
    <property type="molecule type" value="Genomic_DNA"/>
</dbReference>
<keyword evidence="2 7" id="KW-0812">Transmembrane</keyword>
<proteinExistence type="inferred from homology"/>
<comment type="subcellular location">
    <subcellularLocation>
        <location evidence="1">Membrane</location>
        <topology evidence="1">Multi-pass membrane protein</topology>
    </subcellularLocation>
</comment>
<feature type="transmembrane region" description="Helical" evidence="7">
    <location>
        <begin position="313"/>
        <end position="330"/>
    </location>
</feature>
<evidence type="ECO:0000259" key="8">
    <source>
        <dbReference type="PROSITE" id="PS50850"/>
    </source>
</evidence>
<evidence type="ECO:0000256" key="1">
    <source>
        <dbReference type="ARBA" id="ARBA00004141"/>
    </source>
</evidence>
<dbReference type="Proteomes" id="UP001642360">
    <property type="component" value="Unassembled WGS sequence"/>
</dbReference>
<name>A0ABC8V2Y5_9AQUA</name>
<dbReference type="PANTHER" id="PTHR24064">
    <property type="entry name" value="SOLUTE CARRIER FAMILY 22 MEMBER"/>
    <property type="match status" value="1"/>
</dbReference>
<dbReference type="Pfam" id="PF00083">
    <property type="entry name" value="Sugar_tr"/>
    <property type="match status" value="1"/>
</dbReference>
<keyword evidence="3 7" id="KW-1133">Transmembrane helix</keyword>
<comment type="catalytic activity">
    <reaction evidence="6">
        <text>phosphate(in) + H(+)(in) = phosphate(out) + H(+)(out)</text>
        <dbReference type="Rhea" id="RHEA:29939"/>
        <dbReference type="ChEBI" id="CHEBI:15378"/>
        <dbReference type="ChEBI" id="CHEBI:43474"/>
    </reaction>
    <physiologicalReaction direction="right-to-left" evidence="6">
        <dbReference type="Rhea" id="RHEA:29941"/>
    </physiologicalReaction>
</comment>
<comment type="caution">
    <text evidence="9">The sequence shown here is derived from an EMBL/GenBank/DDBJ whole genome shotgun (WGS) entry which is preliminary data.</text>
</comment>
<feature type="transmembrane region" description="Helical" evidence="7">
    <location>
        <begin position="370"/>
        <end position="390"/>
    </location>
</feature>
<feature type="transmembrane region" description="Helical" evidence="7">
    <location>
        <begin position="109"/>
        <end position="130"/>
    </location>
</feature>
<dbReference type="InterPro" id="IPR036259">
    <property type="entry name" value="MFS_trans_sf"/>
</dbReference>
<keyword evidence="10" id="KW-1185">Reference proteome</keyword>
<evidence type="ECO:0000256" key="2">
    <source>
        <dbReference type="ARBA" id="ARBA00022692"/>
    </source>
</evidence>
<feature type="transmembrane region" description="Helical" evidence="7">
    <location>
        <begin position="434"/>
        <end position="452"/>
    </location>
</feature>
<feature type="transmembrane region" description="Helical" evidence="7">
    <location>
        <begin position="204"/>
        <end position="223"/>
    </location>
</feature>
<protein>
    <recommendedName>
        <fullName evidence="8">Major facilitator superfamily (MFS) profile domain-containing protein</fullName>
    </recommendedName>
</protein>
<dbReference type="SUPFAM" id="SSF103473">
    <property type="entry name" value="MFS general substrate transporter"/>
    <property type="match status" value="1"/>
</dbReference>
<dbReference type="Gene3D" id="1.20.1250.20">
    <property type="entry name" value="MFS general substrate transporter like domains"/>
    <property type="match status" value="1"/>
</dbReference>
<evidence type="ECO:0000256" key="3">
    <source>
        <dbReference type="ARBA" id="ARBA00022989"/>
    </source>
</evidence>
<feature type="domain" description="Major facilitator superfamily (MFS) profile" evidence="8">
    <location>
        <begin position="38"/>
        <end position="483"/>
    </location>
</feature>
<comment type="similarity">
    <text evidence="5">Belongs to the major facilitator superfamily. Phosphate:H(+) symporter (TC 2.A.1.9) family.</text>
</comment>
<keyword evidence="4 7" id="KW-0472">Membrane</keyword>
<sequence length="505" mass="55782">MASSRPLLSKSDSAQKLPSLDDLIEQYIGNFGWAQFFQSFLLSMAWFFDAQQTFITIFSDKQPTWHCTDQLTCNSESDLCNLSNTSWSWDDPIYTSTVSEWNLQCSNSIIAGLPSSAYFLGCVFGGLFLTTMADTSLGRKKLLLLSCLAMSIASLLTVLSTNIWVYTVLRFITGCGRSSVGGCALVLVSEIIGKRHRGQAGTIGFLWFTLGFLSLPGIAYLNRGHSWRTIYLFTSIPGILFCVPVYLYVCESPRWLLMQGREEEAVETLKKMATPSCGVRELSFAKGKREIERIDFFSAIKMLLQKRWAAQRLLAAMVVGFGVGIVYFGLPLGIQNLSVDLYLGVTLNALMEIPAVLVSLFFIGKWQRKTSLLVFNTLSGVCSVLCALVSDRWEVLRLTLELLSFIAAYIAFAVLLIFTLELFPTCVRNSALSIMRQAVTISGVISPALIAAGKNVAFMSYGVFGLMIGFCGLFVVCLPETKDDTFCDTMEEQEQKESGASLNGV</sequence>
<dbReference type="InterPro" id="IPR020846">
    <property type="entry name" value="MFS_dom"/>
</dbReference>
<accession>A0ABC8V2Y5</accession>
<feature type="transmembrane region" description="Helical" evidence="7">
    <location>
        <begin position="458"/>
        <end position="478"/>
    </location>
</feature>
<evidence type="ECO:0000313" key="10">
    <source>
        <dbReference type="Proteomes" id="UP001642360"/>
    </source>
</evidence>
<organism evidence="9 10">
    <name type="scientific">Ilex paraguariensis</name>
    <name type="common">yerba mate</name>
    <dbReference type="NCBI Taxonomy" id="185542"/>
    <lineage>
        <taxon>Eukaryota</taxon>
        <taxon>Viridiplantae</taxon>
        <taxon>Streptophyta</taxon>
        <taxon>Embryophyta</taxon>
        <taxon>Tracheophyta</taxon>
        <taxon>Spermatophyta</taxon>
        <taxon>Magnoliopsida</taxon>
        <taxon>eudicotyledons</taxon>
        <taxon>Gunneridae</taxon>
        <taxon>Pentapetalae</taxon>
        <taxon>asterids</taxon>
        <taxon>campanulids</taxon>
        <taxon>Aquifoliales</taxon>
        <taxon>Aquifoliaceae</taxon>
        <taxon>Ilex</taxon>
    </lineage>
</organism>
<evidence type="ECO:0000256" key="7">
    <source>
        <dbReference type="SAM" id="Phobius"/>
    </source>
</evidence>
<gene>
    <name evidence="9" type="ORF">ILEXP_LOCUS58308</name>
</gene>
<feature type="transmembrane region" description="Helical" evidence="7">
    <location>
        <begin position="342"/>
        <end position="363"/>
    </location>
</feature>
<dbReference type="GO" id="GO:0016020">
    <property type="term" value="C:membrane"/>
    <property type="evidence" value="ECO:0007669"/>
    <property type="project" value="UniProtKB-SubCell"/>
</dbReference>
<reference evidence="9 10" key="1">
    <citation type="submission" date="2024-02" db="EMBL/GenBank/DDBJ databases">
        <authorList>
            <person name="Vignale AGUSTIN F."/>
            <person name="Sosa J E."/>
            <person name="Modenutti C."/>
        </authorList>
    </citation>
    <scope>NUCLEOTIDE SEQUENCE [LARGE SCALE GENOMIC DNA]</scope>
</reference>
<feature type="transmembrane region" description="Helical" evidence="7">
    <location>
        <begin position="229"/>
        <end position="249"/>
    </location>
</feature>
<dbReference type="PROSITE" id="PS50850">
    <property type="entry name" value="MFS"/>
    <property type="match status" value="1"/>
</dbReference>
<dbReference type="InterPro" id="IPR005828">
    <property type="entry name" value="MFS_sugar_transport-like"/>
</dbReference>
<feature type="transmembrane region" description="Helical" evidence="7">
    <location>
        <begin position="142"/>
        <end position="165"/>
    </location>
</feature>